<protein>
    <submittedName>
        <fullName evidence="2">Uncharacterized protein</fullName>
    </submittedName>
</protein>
<keyword evidence="1" id="KW-0812">Transmembrane</keyword>
<dbReference type="Proteomes" id="UP000670527">
    <property type="component" value="Unassembled WGS sequence"/>
</dbReference>
<evidence type="ECO:0000313" key="3">
    <source>
        <dbReference type="Proteomes" id="UP000670527"/>
    </source>
</evidence>
<evidence type="ECO:0000313" key="2">
    <source>
        <dbReference type="EMBL" id="MBO3272225.1"/>
    </source>
</evidence>
<accession>A0ABS3TEY9</accession>
<name>A0ABS3TEY9_9BACT</name>
<dbReference type="RefSeq" id="WP_208308499.1">
    <property type="nucleotide sequence ID" value="NZ_JAGETX010000010.1"/>
</dbReference>
<keyword evidence="1" id="KW-1133">Transmembrane helix</keyword>
<sequence>MLTLLLSETTALSMFFSLLLVLFALILVVATVFLSRPTASATAKVVAFGLAIVPIWLGSGLNDDFAYMAYAWLVPFSSYLPLAGVLINLVRSIPKT</sequence>
<keyword evidence="1" id="KW-0472">Membrane</keyword>
<proteinExistence type="predicted"/>
<feature type="transmembrane region" description="Helical" evidence="1">
    <location>
        <begin position="41"/>
        <end position="57"/>
    </location>
</feature>
<keyword evidence="3" id="KW-1185">Reference proteome</keyword>
<feature type="transmembrane region" description="Helical" evidence="1">
    <location>
        <begin position="12"/>
        <end position="34"/>
    </location>
</feature>
<reference evidence="2 3" key="1">
    <citation type="submission" date="2021-03" db="EMBL/GenBank/DDBJ databases">
        <authorList>
            <person name="Kim M.K."/>
        </authorList>
    </citation>
    <scope>NUCLEOTIDE SEQUENCE [LARGE SCALE GENOMIC DNA]</scope>
    <source>
        <strain evidence="2 3">BT507</strain>
    </source>
</reference>
<organism evidence="2 3">
    <name type="scientific">Hymenobacter defluvii</name>
    <dbReference type="NCBI Taxonomy" id="2054411"/>
    <lineage>
        <taxon>Bacteria</taxon>
        <taxon>Pseudomonadati</taxon>
        <taxon>Bacteroidota</taxon>
        <taxon>Cytophagia</taxon>
        <taxon>Cytophagales</taxon>
        <taxon>Hymenobacteraceae</taxon>
        <taxon>Hymenobacter</taxon>
    </lineage>
</organism>
<feature type="transmembrane region" description="Helical" evidence="1">
    <location>
        <begin position="69"/>
        <end position="90"/>
    </location>
</feature>
<dbReference type="EMBL" id="JAGETX010000010">
    <property type="protein sequence ID" value="MBO3272225.1"/>
    <property type="molecule type" value="Genomic_DNA"/>
</dbReference>
<gene>
    <name evidence="2" type="ORF">J4D97_16330</name>
</gene>
<evidence type="ECO:0000256" key="1">
    <source>
        <dbReference type="SAM" id="Phobius"/>
    </source>
</evidence>
<comment type="caution">
    <text evidence="2">The sequence shown here is derived from an EMBL/GenBank/DDBJ whole genome shotgun (WGS) entry which is preliminary data.</text>
</comment>